<accession>A0AA39X0U1</accession>
<reference evidence="1" key="1">
    <citation type="submission" date="2023-06" db="EMBL/GenBank/DDBJ databases">
        <title>Genome-scale phylogeny and comparative genomics of the fungal order Sordariales.</title>
        <authorList>
            <consortium name="Lawrence Berkeley National Laboratory"/>
            <person name="Hensen N."/>
            <person name="Bonometti L."/>
            <person name="Westerberg I."/>
            <person name="Brannstrom I.O."/>
            <person name="Guillou S."/>
            <person name="Cros-Aarteil S."/>
            <person name="Calhoun S."/>
            <person name="Haridas S."/>
            <person name="Kuo A."/>
            <person name="Mondo S."/>
            <person name="Pangilinan J."/>
            <person name="Riley R."/>
            <person name="LaButti K."/>
            <person name="Andreopoulos B."/>
            <person name="Lipzen A."/>
            <person name="Chen C."/>
            <person name="Yanf M."/>
            <person name="Daum C."/>
            <person name="Ng V."/>
            <person name="Clum A."/>
            <person name="Steindorff A."/>
            <person name="Ohm R."/>
            <person name="Martin F."/>
            <person name="Silar P."/>
            <person name="Natvig D."/>
            <person name="Lalanne C."/>
            <person name="Gautier V."/>
            <person name="Ament-velasquez S.L."/>
            <person name="Kruys A."/>
            <person name="Hutchinson M.I."/>
            <person name="Powell A.J."/>
            <person name="Barry K."/>
            <person name="Miller A.N."/>
            <person name="Grigoriev I.V."/>
            <person name="Debuchy R."/>
            <person name="Gladieux P."/>
            <person name="Thoren M.H."/>
            <person name="Johannesson H."/>
        </authorList>
    </citation>
    <scope>NUCLEOTIDE SEQUENCE</scope>
    <source>
        <strain evidence="1">SMH3391-2</strain>
    </source>
</reference>
<comment type="caution">
    <text evidence="1">The sequence shown here is derived from an EMBL/GenBank/DDBJ whole genome shotgun (WGS) entry which is preliminary data.</text>
</comment>
<dbReference type="EMBL" id="JAULSR010000003">
    <property type="protein sequence ID" value="KAK0625198.1"/>
    <property type="molecule type" value="Genomic_DNA"/>
</dbReference>
<organism evidence="1 2">
    <name type="scientific">Bombardia bombarda</name>
    <dbReference type="NCBI Taxonomy" id="252184"/>
    <lineage>
        <taxon>Eukaryota</taxon>
        <taxon>Fungi</taxon>
        <taxon>Dikarya</taxon>
        <taxon>Ascomycota</taxon>
        <taxon>Pezizomycotina</taxon>
        <taxon>Sordariomycetes</taxon>
        <taxon>Sordariomycetidae</taxon>
        <taxon>Sordariales</taxon>
        <taxon>Lasiosphaeriaceae</taxon>
        <taxon>Bombardia</taxon>
    </lineage>
</organism>
<evidence type="ECO:0000313" key="2">
    <source>
        <dbReference type="Proteomes" id="UP001174934"/>
    </source>
</evidence>
<keyword evidence="2" id="KW-1185">Reference proteome</keyword>
<protein>
    <submittedName>
        <fullName evidence="1">Uncharacterized protein</fullName>
    </submittedName>
</protein>
<proteinExistence type="predicted"/>
<evidence type="ECO:0000313" key="1">
    <source>
        <dbReference type="EMBL" id="KAK0625198.1"/>
    </source>
</evidence>
<dbReference type="Proteomes" id="UP001174934">
    <property type="component" value="Unassembled WGS sequence"/>
</dbReference>
<sequence>MPPLAPSWDLRPTVIFPLIFPTGRLAKPCLSQTHVVFPTFRLPVGHLPIHPLQQKHRVPLPLALPAGRPAAPSQIHRHMVLFLVDQLRTAIHWVAESYQSRPSQCRQDRRLSI</sequence>
<dbReference type="AlphaFoldDB" id="A0AA39X0U1"/>
<name>A0AA39X0U1_9PEZI</name>
<gene>
    <name evidence="1" type="ORF">B0T17DRAFT_532197</name>
</gene>